<evidence type="ECO:0000259" key="2">
    <source>
        <dbReference type="Pfam" id="PF01977"/>
    </source>
</evidence>
<proteinExistence type="inferred from homology"/>
<dbReference type="Pfam" id="PF01977">
    <property type="entry name" value="UbiD"/>
    <property type="match status" value="1"/>
</dbReference>
<reference evidence="4 5" key="2">
    <citation type="journal article" date="2021" name="Mar. Drugs">
        <title>A New Micromonospora Strain with Antibiotic Activity Isolated from the Microbiome of a Mid-Atlantic Deep-Sea Sponge.</title>
        <authorList>
            <person name="Back C.R."/>
            <person name="Stennett H.L."/>
            <person name="Williams S.E."/>
            <person name="Wang L."/>
            <person name="Ojeda Gomez J."/>
            <person name="Abdulle O.M."/>
            <person name="Duffy T."/>
            <person name="Neal C."/>
            <person name="Mantell J."/>
            <person name="Jepson M.A."/>
            <person name="Hendry K.R."/>
            <person name="Powell D."/>
            <person name="Stach J.E.M."/>
            <person name="Essex-Lopresti A.E."/>
            <person name="Willis C.L."/>
            <person name="Curnow P."/>
            <person name="Race P.R."/>
        </authorList>
    </citation>
    <scope>NUCLEOTIDE SEQUENCE [LARGE SCALE GENOMIC DNA]</scope>
    <source>
        <strain evidence="4 5">28ISP2-46</strain>
    </source>
</reference>
<organism evidence="4 5">
    <name type="scientific">Micromonospora robiginosa</name>
    <dbReference type="NCBI Taxonomy" id="2749844"/>
    <lineage>
        <taxon>Bacteria</taxon>
        <taxon>Bacillati</taxon>
        <taxon>Actinomycetota</taxon>
        <taxon>Actinomycetes</taxon>
        <taxon>Micromonosporales</taxon>
        <taxon>Micromonosporaceae</taxon>
        <taxon>Micromonospora</taxon>
    </lineage>
</organism>
<dbReference type="GO" id="GO:0016831">
    <property type="term" value="F:carboxy-lyase activity"/>
    <property type="evidence" value="ECO:0007669"/>
    <property type="project" value="InterPro"/>
</dbReference>
<keyword evidence="5" id="KW-1185">Reference proteome</keyword>
<name>A0A7L6B4T7_9ACTN</name>
<dbReference type="Pfam" id="PF20696">
    <property type="entry name" value="UbiD_C"/>
    <property type="match status" value="1"/>
</dbReference>
<keyword evidence="4" id="KW-0456">Lyase</keyword>
<dbReference type="PANTHER" id="PTHR30108">
    <property type="entry name" value="3-OCTAPRENYL-4-HYDROXYBENZOATE CARBOXY-LYASE-RELATED"/>
    <property type="match status" value="1"/>
</dbReference>
<dbReference type="EC" id="4.1.1.-" evidence="4"/>
<dbReference type="SUPFAM" id="SSF143968">
    <property type="entry name" value="UbiD C-terminal domain-like"/>
    <property type="match status" value="1"/>
</dbReference>
<dbReference type="Gene3D" id="3.40.1670.10">
    <property type="entry name" value="UbiD C-terminal domain-like"/>
    <property type="match status" value="1"/>
</dbReference>
<evidence type="ECO:0000259" key="3">
    <source>
        <dbReference type="Pfam" id="PF20696"/>
    </source>
</evidence>
<dbReference type="KEGG" id="mfeu:H1D33_25545"/>
<dbReference type="InterPro" id="IPR048304">
    <property type="entry name" value="UbiD_Rift_dom"/>
</dbReference>
<evidence type="ECO:0000256" key="1">
    <source>
        <dbReference type="ARBA" id="ARBA00010021"/>
    </source>
</evidence>
<feature type="domain" description="3-octaprenyl-4-hydroxybenzoate carboxy-lyase-like C-terminal" evidence="3">
    <location>
        <begin position="335"/>
        <end position="430"/>
    </location>
</feature>
<dbReference type="InterPro" id="IPR002830">
    <property type="entry name" value="UbiD"/>
</dbReference>
<reference evidence="5" key="1">
    <citation type="submission" date="2020-07" db="EMBL/GenBank/DDBJ databases">
        <title>A new Micromonospora strain with potent antibiotic activity isolated from the microbiome of a mid-Atlantic deep-sea sponge.</title>
        <authorList>
            <person name="Back C.R."/>
            <person name="Stennett H.L."/>
            <person name="Williams S.E."/>
            <person name="Wang L."/>
            <person name="Ojeda Gomez J."/>
            <person name="Abdulle O.M."/>
            <person name="Duffy T."/>
            <person name="Hendry K.R."/>
            <person name="Powell D."/>
            <person name="Stach J.E."/>
            <person name="Essex-Lopresti A.E."/>
            <person name="Willis C.L."/>
            <person name="Curnow P."/>
            <person name="Race P.R."/>
        </authorList>
    </citation>
    <scope>NUCLEOTIDE SEQUENCE [LARGE SCALE GENOMIC DNA]</scope>
    <source>
        <strain evidence="5">28ISP2-46</strain>
    </source>
</reference>
<comment type="similarity">
    <text evidence="1">Belongs to the UbiD family.</text>
</comment>
<dbReference type="Proteomes" id="UP000510844">
    <property type="component" value="Chromosome"/>
</dbReference>
<dbReference type="PANTHER" id="PTHR30108:SF21">
    <property type="entry name" value="4-HYDROXYBENZOATE DECARBOXYLASE"/>
    <property type="match status" value="1"/>
</dbReference>
<accession>A0A7L6B4T7</accession>
<dbReference type="SUPFAM" id="SSF50475">
    <property type="entry name" value="FMN-binding split barrel"/>
    <property type="match status" value="1"/>
</dbReference>
<dbReference type="AlphaFoldDB" id="A0A7L6B4T7"/>
<gene>
    <name evidence="4" type="ORF">H1D33_25545</name>
</gene>
<sequence length="471" mass="50077">MTAPALCLRAAVAEVRGVEPGRYHERRHLPLDAVAADYARRYAGVPATPRAVEEDVVHYRSAGPDGLPVLLGLYGDGDRVRRWLPGYPTRVTRRAVRRLLGATRAPLAGTRSADHRPVDLTSLPALRATPRDAGAYLTTGAVLARDGGETAFSVHRMLVLDRERLTLWTVPGRTLGRLYEQARRGGRRLPVSINIGIAPAAMIASAVNARFLPAGVDKLALAGALAGAPLGLADAVTQPVPVLAGAEIVLEGHLDGTTADETLDGRVAGSLPEFLGYHGRAQSGLPVVTVTGMTVRPGAVFQAVVGPGREQSVILGLAGALSVQLAGRGRYWDLVRDLHLSPAGGGMLTLVAGLRKRSPGDDAAPGRLAREVFDAHPFAKLVVFTDDDVDVRCAEDVLWAMSTRSNLGADCGTFADFPPLPMDPSQSDAWRAERGPAGRSWVDATVPYRLRPDAERAFVPGPVPVTRRRGR</sequence>
<evidence type="ECO:0000313" key="4">
    <source>
        <dbReference type="EMBL" id="QLQ36600.1"/>
    </source>
</evidence>
<dbReference type="RefSeq" id="WP_181569115.1">
    <property type="nucleotide sequence ID" value="NZ_CP059322.2"/>
</dbReference>
<dbReference type="InterPro" id="IPR049381">
    <property type="entry name" value="UbiD-like_C"/>
</dbReference>
<feature type="domain" description="3-octaprenyl-4-hydroxybenzoate carboxy-lyase-like Rift-related" evidence="2">
    <location>
        <begin position="112"/>
        <end position="306"/>
    </location>
</feature>
<evidence type="ECO:0000313" key="5">
    <source>
        <dbReference type="Proteomes" id="UP000510844"/>
    </source>
</evidence>
<protein>
    <submittedName>
        <fullName evidence="4">UbiD family decarboxylase</fullName>
        <ecNumber evidence="4">4.1.1.-</ecNumber>
    </submittedName>
</protein>
<dbReference type="EMBL" id="CP059322">
    <property type="protein sequence ID" value="QLQ36600.1"/>
    <property type="molecule type" value="Genomic_DNA"/>
</dbReference>
<dbReference type="GO" id="GO:0005737">
    <property type="term" value="C:cytoplasm"/>
    <property type="evidence" value="ECO:0007669"/>
    <property type="project" value="TreeGrafter"/>
</dbReference>